<gene>
    <name evidence="3" type="ORF">UFOPK1493_02428</name>
</gene>
<dbReference type="Pfam" id="PF00571">
    <property type="entry name" value="CBS"/>
    <property type="match status" value="2"/>
</dbReference>
<name>A0A6J6EEM3_9ZZZZ</name>
<proteinExistence type="predicted"/>
<dbReference type="InterPro" id="IPR051257">
    <property type="entry name" value="Diverse_CBS-Domain"/>
</dbReference>
<dbReference type="PANTHER" id="PTHR43080">
    <property type="entry name" value="CBS DOMAIN-CONTAINING PROTEIN CBSX3, MITOCHONDRIAL"/>
    <property type="match status" value="1"/>
</dbReference>
<dbReference type="EMBL" id="CAEZSR010000098">
    <property type="protein sequence ID" value="CAB4571538.1"/>
    <property type="molecule type" value="Genomic_DNA"/>
</dbReference>
<dbReference type="PANTHER" id="PTHR43080:SF2">
    <property type="entry name" value="CBS DOMAIN-CONTAINING PROTEIN"/>
    <property type="match status" value="1"/>
</dbReference>
<evidence type="ECO:0000313" key="3">
    <source>
        <dbReference type="EMBL" id="CAB4571538.1"/>
    </source>
</evidence>
<reference evidence="3" key="1">
    <citation type="submission" date="2020-05" db="EMBL/GenBank/DDBJ databases">
        <authorList>
            <person name="Chiriac C."/>
            <person name="Salcher M."/>
            <person name="Ghai R."/>
            <person name="Kavagutti S V."/>
        </authorList>
    </citation>
    <scope>NUCLEOTIDE SEQUENCE</scope>
</reference>
<accession>A0A6J6EEM3</accession>
<feature type="domain" description="CBS" evidence="2">
    <location>
        <begin position="6"/>
        <end position="63"/>
    </location>
</feature>
<sequence>MKIADLTARPVVTIRPDATIREAAALMARAGVGCLVVAEHDRPVGMVTDRDLVVRAMATGFPVDGRVDGVMTTGVVAVDRHADVRDAIAAFHHHAVRRLPVVDGDAVVGLVSLDDLVAGLSKVFADVTHGLTAQLVFPHGGDEAPVPAVSAPT</sequence>
<evidence type="ECO:0000256" key="1">
    <source>
        <dbReference type="ARBA" id="ARBA00023122"/>
    </source>
</evidence>
<feature type="domain" description="CBS" evidence="2">
    <location>
        <begin position="71"/>
        <end position="127"/>
    </location>
</feature>
<dbReference type="SUPFAM" id="SSF54631">
    <property type="entry name" value="CBS-domain pair"/>
    <property type="match status" value="1"/>
</dbReference>
<keyword evidence="1" id="KW-0129">CBS domain</keyword>
<dbReference type="InterPro" id="IPR046342">
    <property type="entry name" value="CBS_dom_sf"/>
</dbReference>
<dbReference type="InterPro" id="IPR000644">
    <property type="entry name" value="CBS_dom"/>
</dbReference>
<protein>
    <submittedName>
        <fullName evidence="3">Unannotated protein</fullName>
    </submittedName>
</protein>
<dbReference type="SMART" id="SM00116">
    <property type="entry name" value="CBS"/>
    <property type="match status" value="2"/>
</dbReference>
<dbReference type="PROSITE" id="PS51371">
    <property type="entry name" value="CBS"/>
    <property type="match status" value="2"/>
</dbReference>
<evidence type="ECO:0000259" key="2">
    <source>
        <dbReference type="PROSITE" id="PS51371"/>
    </source>
</evidence>
<dbReference type="AlphaFoldDB" id="A0A6J6EEM3"/>
<organism evidence="3">
    <name type="scientific">freshwater metagenome</name>
    <dbReference type="NCBI Taxonomy" id="449393"/>
    <lineage>
        <taxon>unclassified sequences</taxon>
        <taxon>metagenomes</taxon>
        <taxon>ecological metagenomes</taxon>
    </lineage>
</organism>
<dbReference type="Gene3D" id="3.10.580.10">
    <property type="entry name" value="CBS-domain"/>
    <property type="match status" value="1"/>
</dbReference>